<sequence length="170" mass="18950">MTNEPAYRKRILWLALAALSPIFAFSPLIVGMIGAAFIPNCNESNCAFGVLGWFMFLTIPAGFVLFFVSLILFLTSLRHKISKAEAPTIRERKLKRYYFAWLATALSPFVILVGVAIFLTGPTESYFNEAGGGTTLPDPEYMIVLFIGAALFVLSWLYLIAVAIWNRVKK</sequence>
<protein>
    <submittedName>
        <fullName evidence="2">Unannotated protein</fullName>
    </submittedName>
</protein>
<reference evidence="2" key="1">
    <citation type="submission" date="2020-05" db="EMBL/GenBank/DDBJ databases">
        <authorList>
            <person name="Chiriac C."/>
            <person name="Salcher M."/>
            <person name="Ghai R."/>
            <person name="Kavagutti S V."/>
        </authorList>
    </citation>
    <scope>NUCLEOTIDE SEQUENCE</scope>
</reference>
<accession>A0A6J6HG17</accession>
<feature type="transmembrane region" description="Helical" evidence="1">
    <location>
        <begin position="50"/>
        <end position="77"/>
    </location>
</feature>
<feature type="transmembrane region" description="Helical" evidence="1">
    <location>
        <begin position="98"/>
        <end position="121"/>
    </location>
</feature>
<feature type="transmembrane region" description="Helical" evidence="1">
    <location>
        <begin position="141"/>
        <end position="165"/>
    </location>
</feature>
<keyword evidence="1" id="KW-0472">Membrane</keyword>
<keyword evidence="1" id="KW-1133">Transmembrane helix</keyword>
<proteinExistence type="predicted"/>
<keyword evidence="1" id="KW-0812">Transmembrane</keyword>
<evidence type="ECO:0000313" key="2">
    <source>
        <dbReference type="EMBL" id="CAB4612651.1"/>
    </source>
</evidence>
<dbReference type="EMBL" id="CAEZUR010000076">
    <property type="protein sequence ID" value="CAB4612651.1"/>
    <property type="molecule type" value="Genomic_DNA"/>
</dbReference>
<organism evidence="2">
    <name type="scientific">freshwater metagenome</name>
    <dbReference type="NCBI Taxonomy" id="449393"/>
    <lineage>
        <taxon>unclassified sequences</taxon>
        <taxon>metagenomes</taxon>
        <taxon>ecological metagenomes</taxon>
    </lineage>
</organism>
<evidence type="ECO:0000256" key="1">
    <source>
        <dbReference type="SAM" id="Phobius"/>
    </source>
</evidence>
<feature type="transmembrane region" description="Helical" evidence="1">
    <location>
        <begin position="12"/>
        <end position="38"/>
    </location>
</feature>
<gene>
    <name evidence="2" type="ORF">UFOPK1843_00934</name>
</gene>
<name>A0A6J6HG17_9ZZZZ</name>
<dbReference type="AlphaFoldDB" id="A0A6J6HG17"/>